<evidence type="ECO:0000256" key="3">
    <source>
        <dbReference type="ARBA" id="ARBA00022692"/>
    </source>
</evidence>
<keyword evidence="5 6" id="KW-0472">Membrane</keyword>
<feature type="transmembrane region" description="Helical" evidence="6">
    <location>
        <begin position="264"/>
        <end position="283"/>
    </location>
</feature>
<comment type="caution">
    <text evidence="8">The sequence shown here is derived from an EMBL/GenBank/DDBJ whole genome shotgun (WGS) entry which is preliminary data.</text>
</comment>
<evidence type="ECO:0000313" key="8">
    <source>
        <dbReference type="EMBL" id="TXR53872.1"/>
    </source>
</evidence>
<dbReference type="PANTHER" id="PTHR32322">
    <property type="entry name" value="INNER MEMBRANE TRANSPORTER"/>
    <property type="match status" value="1"/>
</dbReference>
<keyword evidence="2" id="KW-1003">Cell membrane</keyword>
<feature type="transmembrane region" description="Helical" evidence="6">
    <location>
        <begin position="233"/>
        <end position="252"/>
    </location>
</feature>
<protein>
    <submittedName>
        <fullName evidence="8">DMT family transporter</fullName>
    </submittedName>
</protein>
<feature type="domain" description="EamA" evidence="7">
    <location>
        <begin position="173"/>
        <end position="306"/>
    </location>
</feature>
<evidence type="ECO:0000256" key="1">
    <source>
        <dbReference type="ARBA" id="ARBA00004651"/>
    </source>
</evidence>
<sequence>MSVFSNTAIATHPPKLISVSPKTKALLILFFAILIWGGNWPVMKTGLNHITPIWFSMLRFALGGLSLFIYQLVTKSLYRPKKQDIALILSIGLIQMMLFTVLGSIAMTQVDAGRSAVLAYTTTLWVLPISVLVFREALSKSQLIGSLFGVVGVLVLFNPFSFSWHDPVLLMANGLLLLAALCWSLCILHLRHSRSNASAYQLAPWQMLTATLPLIALGYWIEGPFTGDGSTELWQISLYLGPLATAFCFCAVNGASRLLPGPFVATAMLGVPVTGLLLSCLFLGEQLTASLICGTALICGGIFIVIVRARQAKH</sequence>
<name>A0A5C8Z7E5_9GAMM</name>
<dbReference type="EMBL" id="VKAD01000001">
    <property type="protein sequence ID" value="TXR53872.1"/>
    <property type="molecule type" value="Genomic_DNA"/>
</dbReference>
<dbReference type="PANTHER" id="PTHR32322:SF18">
    <property type="entry name" value="S-ADENOSYLMETHIONINE_S-ADENOSYLHOMOCYSTEINE TRANSPORTER"/>
    <property type="match status" value="1"/>
</dbReference>
<evidence type="ECO:0000256" key="4">
    <source>
        <dbReference type="ARBA" id="ARBA00022989"/>
    </source>
</evidence>
<dbReference type="AlphaFoldDB" id="A0A5C8Z7E5"/>
<dbReference type="InterPro" id="IPR037185">
    <property type="entry name" value="EmrE-like"/>
</dbReference>
<dbReference type="Proteomes" id="UP000321764">
    <property type="component" value="Unassembled WGS sequence"/>
</dbReference>
<feature type="transmembrane region" description="Helical" evidence="6">
    <location>
        <begin position="85"/>
        <end position="105"/>
    </location>
</feature>
<keyword evidence="9" id="KW-1185">Reference proteome</keyword>
<dbReference type="OrthoDB" id="5298131at2"/>
<feature type="transmembrane region" description="Helical" evidence="6">
    <location>
        <begin position="168"/>
        <end position="190"/>
    </location>
</feature>
<evidence type="ECO:0000256" key="2">
    <source>
        <dbReference type="ARBA" id="ARBA00022475"/>
    </source>
</evidence>
<feature type="transmembrane region" description="Helical" evidence="6">
    <location>
        <begin position="25"/>
        <end position="42"/>
    </location>
</feature>
<gene>
    <name evidence="8" type="ORF">FME95_04775</name>
</gene>
<organism evidence="8 9">
    <name type="scientific">Reinekea thalattae</name>
    <dbReference type="NCBI Taxonomy" id="2593301"/>
    <lineage>
        <taxon>Bacteria</taxon>
        <taxon>Pseudomonadati</taxon>
        <taxon>Pseudomonadota</taxon>
        <taxon>Gammaproteobacteria</taxon>
        <taxon>Oceanospirillales</taxon>
        <taxon>Saccharospirillaceae</taxon>
        <taxon>Reinekea</taxon>
    </lineage>
</organism>
<feature type="transmembrane region" description="Helical" evidence="6">
    <location>
        <begin position="117"/>
        <end position="134"/>
    </location>
</feature>
<accession>A0A5C8Z7E5</accession>
<feature type="transmembrane region" description="Helical" evidence="6">
    <location>
        <begin position="143"/>
        <end position="162"/>
    </location>
</feature>
<dbReference type="InterPro" id="IPR050638">
    <property type="entry name" value="AA-Vitamin_Transporters"/>
</dbReference>
<evidence type="ECO:0000256" key="5">
    <source>
        <dbReference type="ARBA" id="ARBA00023136"/>
    </source>
</evidence>
<proteinExistence type="predicted"/>
<feature type="transmembrane region" description="Helical" evidence="6">
    <location>
        <begin position="54"/>
        <end position="73"/>
    </location>
</feature>
<dbReference type="Pfam" id="PF00892">
    <property type="entry name" value="EamA"/>
    <property type="match status" value="2"/>
</dbReference>
<feature type="transmembrane region" description="Helical" evidence="6">
    <location>
        <begin position="289"/>
        <end position="307"/>
    </location>
</feature>
<feature type="transmembrane region" description="Helical" evidence="6">
    <location>
        <begin position="202"/>
        <end position="221"/>
    </location>
</feature>
<evidence type="ECO:0000313" key="9">
    <source>
        <dbReference type="Proteomes" id="UP000321764"/>
    </source>
</evidence>
<dbReference type="RefSeq" id="WP_147713271.1">
    <property type="nucleotide sequence ID" value="NZ_VKAD01000001.1"/>
</dbReference>
<comment type="subcellular location">
    <subcellularLocation>
        <location evidence="1">Cell membrane</location>
        <topology evidence="1">Multi-pass membrane protein</topology>
    </subcellularLocation>
</comment>
<reference evidence="8 9" key="1">
    <citation type="submission" date="2019-07" db="EMBL/GenBank/DDBJ databases">
        <title>Reinekea sp. strain SSH23 genome sequencing and assembly.</title>
        <authorList>
            <person name="Kim I."/>
        </authorList>
    </citation>
    <scope>NUCLEOTIDE SEQUENCE [LARGE SCALE GENOMIC DNA]</scope>
    <source>
        <strain evidence="8 9">SSH23</strain>
    </source>
</reference>
<dbReference type="SUPFAM" id="SSF103481">
    <property type="entry name" value="Multidrug resistance efflux transporter EmrE"/>
    <property type="match status" value="2"/>
</dbReference>
<feature type="domain" description="EamA" evidence="7">
    <location>
        <begin position="24"/>
        <end position="157"/>
    </location>
</feature>
<dbReference type="InterPro" id="IPR000620">
    <property type="entry name" value="EamA_dom"/>
</dbReference>
<keyword evidence="4 6" id="KW-1133">Transmembrane helix</keyword>
<evidence type="ECO:0000256" key="6">
    <source>
        <dbReference type="SAM" id="Phobius"/>
    </source>
</evidence>
<dbReference type="GO" id="GO:0005886">
    <property type="term" value="C:plasma membrane"/>
    <property type="evidence" value="ECO:0007669"/>
    <property type="project" value="UniProtKB-SubCell"/>
</dbReference>
<evidence type="ECO:0000259" key="7">
    <source>
        <dbReference type="Pfam" id="PF00892"/>
    </source>
</evidence>
<keyword evidence="3 6" id="KW-0812">Transmembrane</keyword>